<dbReference type="InterPro" id="IPR037482">
    <property type="entry name" value="ST1585_MBL-fold"/>
</dbReference>
<dbReference type="InterPro" id="IPR001279">
    <property type="entry name" value="Metallo-B-lactamas"/>
</dbReference>
<accession>A0A1T4WMG6</accession>
<dbReference type="EMBL" id="FUYB01000007">
    <property type="protein sequence ID" value="SKA78533.1"/>
    <property type="molecule type" value="Genomic_DNA"/>
</dbReference>
<feature type="domain" description="Metallo-beta-lactamase" evidence="1">
    <location>
        <begin position="25"/>
        <end position="230"/>
    </location>
</feature>
<gene>
    <name evidence="2" type="ORF">SAMN02745130_01886</name>
</gene>
<dbReference type="PANTHER" id="PTHR42951:SF22">
    <property type="entry name" value="METALLO BETA-LACTAMASE SUPERFAMILY LIPOPROTEIN"/>
    <property type="match status" value="1"/>
</dbReference>
<dbReference type="CDD" id="cd07726">
    <property type="entry name" value="ST1585-like_MBL-fold"/>
    <property type="match status" value="1"/>
</dbReference>
<sequence length="319" mass="35317">MPQTHYQDLGEGIYCIDTALCRDDFAACYLIVEGDAAAFIDSGTYHSAPLIMQVLAELGLSADQVNYVIPTHVHLDHAGGAGELMRLCPKARLIVHPKGAQHMIDPTKLIAGATAVYGAEVFARDYGTLTPVPKERVIIAPDAYAFALNGRTLSFHDTPGHANHHGSIFDERTRSWFTGDTFGISYRDFDTEQGAWLFATTTPVAFDPDSWQRTLVKYASKNPQAMLLTHYSRVTELERLFPLLRQSLDAMVEIALSEEAQPEGRLARIQAKVAQNLIESVQAHGCHFSEEKIRDLLALDIDLNGQGLEIWLQRRAKAA</sequence>
<dbReference type="SMART" id="SM00849">
    <property type="entry name" value="Lactamase_B"/>
    <property type="match status" value="1"/>
</dbReference>
<evidence type="ECO:0000313" key="2">
    <source>
        <dbReference type="EMBL" id="SKA78533.1"/>
    </source>
</evidence>
<dbReference type="InterPro" id="IPR050855">
    <property type="entry name" value="NDM-1-like"/>
</dbReference>
<evidence type="ECO:0000313" key="3">
    <source>
        <dbReference type="Proteomes" id="UP000190460"/>
    </source>
</evidence>
<dbReference type="Pfam" id="PF00753">
    <property type="entry name" value="Lactamase_B"/>
    <property type="match status" value="1"/>
</dbReference>
<dbReference type="OrthoDB" id="9802991at2"/>
<dbReference type="InterPro" id="IPR036866">
    <property type="entry name" value="RibonucZ/Hydroxyglut_hydro"/>
</dbReference>
<dbReference type="RefSeq" id="WP_078922353.1">
    <property type="nucleotide sequence ID" value="NZ_FUYB01000007.1"/>
</dbReference>
<reference evidence="2 3" key="1">
    <citation type="submission" date="2017-02" db="EMBL/GenBank/DDBJ databases">
        <authorList>
            <person name="Peterson S.W."/>
        </authorList>
    </citation>
    <scope>NUCLEOTIDE SEQUENCE [LARGE SCALE GENOMIC DNA]</scope>
    <source>
        <strain evidence="2 3">ATCC 49788</strain>
    </source>
</reference>
<dbReference type="STRING" id="92487.SAMN02745130_01886"/>
<dbReference type="Gene3D" id="3.60.15.10">
    <property type="entry name" value="Ribonuclease Z/Hydroxyacylglutathione hydrolase-like"/>
    <property type="match status" value="1"/>
</dbReference>
<dbReference type="AlphaFoldDB" id="A0A1T4WMG6"/>
<name>A0A1T4WMG6_9GAMM</name>
<evidence type="ECO:0000259" key="1">
    <source>
        <dbReference type="SMART" id="SM00849"/>
    </source>
</evidence>
<protein>
    <submittedName>
        <fullName evidence="2">Metallo-beta-lactamase superfamily protein</fullName>
    </submittedName>
</protein>
<proteinExistence type="predicted"/>
<dbReference type="SUPFAM" id="SSF56281">
    <property type="entry name" value="Metallo-hydrolase/oxidoreductase"/>
    <property type="match status" value="1"/>
</dbReference>
<organism evidence="2 3">
    <name type="scientific">Thiothrix eikelboomii</name>
    <dbReference type="NCBI Taxonomy" id="92487"/>
    <lineage>
        <taxon>Bacteria</taxon>
        <taxon>Pseudomonadati</taxon>
        <taxon>Pseudomonadota</taxon>
        <taxon>Gammaproteobacteria</taxon>
        <taxon>Thiotrichales</taxon>
        <taxon>Thiotrichaceae</taxon>
        <taxon>Thiothrix</taxon>
    </lineage>
</organism>
<dbReference type="PANTHER" id="PTHR42951">
    <property type="entry name" value="METALLO-BETA-LACTAMASE DOMAIN-CONTAINING"/>
    <property type="match status" value="1"/>
</dbReference>
<keyword evidence="3" id="KW-1185">Reference proteome</keyword>
<dbReference type="Proteomes" id="UP000190460">
    <property type="component" value="Unassembled WGS sequence"/>
</dbReference>